<evidence type="ECO:0000313" key="3">
    <source>
        <dbReference type="Proteomes" id="UP000077852"/>
    </source>
</evidence>
<accession>A0AA91DMH1</accession>
<organism evidence="2 3">
    <name type="scientific">Variovorax paradoxus</name>
    <dbReference type="NCBI Taxonomy" id="34073"/>
    <lineage>
        <taxon>Bacteria</taxon>
        <taxon>Pseudomonadati</taxon>
        <taxon>Pseudomonadota</taxon>
        <taxon>Betaproteobacteria</taxon>
        <taxon>Burkholderiales</taxon>
        <taxon>Comamonadaceae</taxon>
        <taxon>Variovorax</taxon>
    </lineage>
</organism>
<dbReference type="RefSeq" id="WP_081269572.1">
    <property type="nucleotide sequence ID" value="NZ_LVHG01000058.1"/>
</dbReference>
<gene>
    <name evidence="2" type="ORF">A3K87_22690</name>
</gene>
<comment type="caution">
    <text evidence="2">The sequence shown here is derived from an EMBL/GenBank/DDBJ whole genome shotgun (WGS) entry which is preliminary data.</text>
</comment>
<evidence type="ECO:0000256" key="1">
    <source>
        <dbReference type="SAM" id="MobiDB-lite"/>
    </source>
</evidence>
<reference evidence="2 3" key="1">
    <citation type="submission" date="2016-03" db="EMBL/GenBank/DDBJ databases">
        <title>Genome sequence of Variovorax paradoxus KB5.</title>
        <authorList>
            <person name="Jeong H."/>
            <person name="Hong C.E."/>
            <person name="Jo S.H."/>
            <person name="Park J.M."/>
        </authorList>
    </citation>
    <scope>NUCLEOTIDE SEQUENCE [LARGE SCALE GENOMIC DNA]</scope>
    <source>
        <strain evidence="2 3">KB5</strain>
    </source>
</reference>
<feature type="region of interest" description="Disordered" evidence="1">
    <location>
        <begin position="1"/>
        <end position="63"/>
    </location>
</feature>
<evidence type="ECO:0000313" key="2">
    <source>
        <dbReference type="EMBL" id="OAK61060.1"/>
    </source>
</evidence>
<dbReference type="Proteomes" id="UP000077852">
    <property type="component" value="Unassembled WGS sequence"/>
</dbReference>
<sequence length="63" mass="7118">MSQIRKGSPHHEEPEVTQEESVPTDGRDAEGERMMKDVRNSKLHDKGLAEHKTPEKSDKPAKP</sequence>
<feature type="compositionally biased region" description="Basic and acidic residues" evidence="1">
    <location>
        <begin position="25"/>
        <end position="63"/>
    </location>
</feature>
<dbReference type="EMBL" id="LVHG01000058">
    <property type="protein sequence ID" value="OAK61060.1"/>
    <property type="molecule type" value="Genomic_DNA"/>
</dbReference>
<dbReference type="AlphaFoldDB" id="A0AA91DMH1"/>
<proteinExistence type="predicted"/>
<protein>
    <submittedName>
        <fullName evidence="2">Uncharacterized protein</fullName>
    </submittedName>
</protein>
<name>A0AA91DMH1_VARPD</name>